<reference evidence="3" key="1">
    <citation type="submission" date="2021-01" db="EMBL/GenBank/DDBJ databases">
        <title>Description of Breznakiella homolactica.</title>
        <authorList>
            <person name="Song Y."/>
            <person name="Brune A."/>
        </authorList>
    </citation>
    <scope>NUCLEOTIDE SEQUENCE</scope>
    <source>
        <strain evidence="3">RmG30</strain>
    </source>
</reference>
<evidence type="ECO:0000313" key="4">
    <source>
        <dbReference type="Proteomes" id="UP000595917"/>
    </source>
</evidence>
<dbReference type="Gene3D" id="1.25.40.10">
    <property type="entry name" value="Tetratricopeptide repeat domain"/>
    <property type="match status" value="1"/>
</dbReference>
<dbReference type="AlphaFoldDB" id="A0A7T7XKY0"/>
<feature type="transmembrane region" description="Helical" evidence="2">
    <location>
        <begin position="149"/>
        <end position="171"/>
    </location>
</feature>
<dbReference type="Pfam" id="PF14559">
    <property type="entry name" value="TPR_19"/>
    <property type="match status" value="1"/>
</dbReference>
<dbReference type="KEGG" id="bhc:JFL75_14690"/>
<accession>A0A7T7XKY0</accession>
<keyword evidence="2" id="KW-0812">Transmembrane</keyword>
<evidence type="ECO:0000256" key="2">
    <source>
        <dbReference type="SAM" id="Phobius"/>
    </source>
</evidence>
<protein>
    <submittedName>
        <fullName evidence="3">Tetratricopeptide repeat protein</fullName>
    </submittedName>
</protein>
<dbReference type="PROSITE" id="PS50005">
    <property type="entry name" value="TPR"/>
    <property type="match status" value="1"/>
</dbReference>
<keyword evidence="2" id="KW-1133">Transmembrane helix</keyword>
<dbReference type="InterPro" id="IPR011990">
    <property type="entry name" value="TPR-like_helical_dom_sf"/>
</dbReference>
<gene>
    <name evidence="3" type="ORF">JFL75_14690</name>
</gene>
<keyword evidence="4" id="KW-1185">Reference proteome</keyword>
<dbReference type="InterPro" id="IPR019734">
    <property type="entry name" value="TPR_rpt"/>
</dbReference>
<dbReference type="EMBL" id="CP067089">
    <property type="protein sequence ID" value="QQO08172.1"/>
    <property type="molecule type" value="Genomic_DNA"/>
</dbReference>
<dbReference type="Proteomes" id="UP000595917">
    <property type="component" value="Chromosome"/>
</dbReference>
<dbReference type="SUPFAM" id="SSF48452">
    <property type="entry name" value="TPR-like"/>
    <property type="match status" value="1"/>
</dbReference>
<sequence length="373" mass="41706">MKFDPILTKAARLSKRGRYGEAIQILEPEVVRYHDSFRYYYILGVSCLYAGDYGGAFTYFKRARDIKMREPSVLLGLAILFLRRGETDRAVDLYLEVQEVDPKNRQARRALETIRRYGDPETLQSWLESGKLKKLFPPLPDAPLSWDQIAIPAAGILILGAIAISLVSVIGQKTGKRSERSGFSATALVREEQSEPVQIGGSYRYILTRKQVLDTYEKARTLFTEYRDEAAKVEINLLLESNASESIKNKARLLLSYTNTPGFDSLKDRFAYSSVAADPYLYRGCYVIWRGMATNLDSLENLTSFDLLVGYDTRSTLEGIVPVVFDFSVPVDLERPLEVLGQVVPAAAGDGLGPAVRLEAIALHQSGSLRNGR</sequence>
<proteinExistence type="predicted"/>
<keyword evidence="2" id="KW-0472">Membrane</keyword>
<keyword evidence="1" id="KW-0802">TPR repeat</keyword>
<name>A0A7T7XKY0_9SPIR</name>
<organism evidence="3 4">
    <name type="scientific">Breznakiella homolactica</name>
    <dbReference type="NCBI Taxonomy" id="2798577"/>
    <lineage>
        <taxon>Bacteria</taxon>
        <taxon>Pseudomonadati</taxon>
        <taxon>Spirochaetota</taxon>
        <taxon>Spirochaetia</taxon>
        <taxon>Spirochaetales</taxon>
        <taxon>Breznakiellaceae</taxon>
        <taxon>Breznakiella</taxon>
    </lineage>
</organism>
<evidence type="ECO:0000313" key="3">
    <source>
        <dbReference type="EMBL" id="QQO08172.1"/>
    </source>
</evidence>
<dbReference type="RefSeq" id="WP_215625478.1">
    <property type="nucleotide sequence ID" value="NZ_CP067089.2"/>
</dbReference>
<feature type="transmembrane region" description="Helical" evidence="2">
    <location>
        <begin position="39"/>
        <end position="60"/>
    </location>
</feature>
<evidence type="ECO:0000256" key="1">
    <source>
        <dbReference type="PROSITE-ProRule" id="PRU00339"/>
    </source>
</evidence>
<feature type="repeat" description="TPR" evidence="1">
    <location>
        <begin position="71"/>
        <end position="104"/>
    </location>
</feature>
<dbReference type="SMART" id="SM00028">
    <property type="entry name" value="TPR"/>
    <property type="match status" value="2"/>
</dbReference>